<evidence type="ECO:0000313" key="2">
    <source>
        <dbReference type="Proteomes" id="UP001085076"/>
    </source>
</evidence>
<dbReference type="NCBIfam" id="TIGR01571">
    <property type="entry name" value="A_thal_Cys_rich"/>
    <property type="match status" value="1"/>
</dbReference>
<protein>
    <submittedName>
        <fullName evidence="1">Uncharacterized protein</fullName>
    </submittedName>
</protein>
<keyword evidence="2" id="KW-1185">Reference proteome</keyword>
<reference evidence="1" key="2">
    <citation type="journal article" date="2022" name="Hortic Res">
        <title>The genome of Dioscorea zingiberensis sheds light on the biosynthesis, origin and evolution of the medicinally important diosgenin saponins.</title>
        <authorList>
            <person name="Li Y."/>
            <person name="Tan C."/>
            <person name="Li Z."/>
            <person name="Guo J."/>
            <person name="Li S."/>
            <person name="Chen X."/>
            <person name="Wang C."/>
            <person name="Dai X."/>
            <person name="Yang H."/>
            <person name="Song W."/>
            <person name="Hou L."/>
            <person name="Xu J."/>
            <person name="Tong Z."/>
            <person name="Xu A."/>
            <person name="Yuan X."/>
            <person name="Wang W."/>
            <person name="Yang Q."/>
            <person name="Chen L."/>
            <person name="Sun Z."/>
            <person name="Wang K."/>
            <person name="Pan B."/>
            <person name="Chen J."/>
            <person name="Bao Y."/>
            <person name="Liu F."/>
            <person name="Qi X."/>
            <person name="Gang D.R."/>
            <person name="Wen J."/>
            <person name="Li J."/>
        </authorList>
    </citation>
    <scope>NUCLEOTIDE SEQUENCE</scope>
    <source>
        <strain evidence="1">Dzin_1.0</strain>
    </source>
</reference>
<dbReference type="AlphaFoldDB" id="A0A9D5CKS8"/>
<dbReference type="InterPro" id="IPR006461">
    <property type="entry name" value="PLAC_motif_containing"/>
</dbReference>
<gene>
    <name evidence="1" type="ORF">J5N97_016925</name>
</gene>
<evidence type="ECO:0000313" key="1">
    <source>
        <dbReference type="EMBL" id="KAJ0974960.1"/>
    </source>
</evidence>
<organism evidence="1 2">
    <name type="scientific">Dioscorea zingiberensis</name>
    <dbReference type="NCBI Taxonomy" id="325984"/>
    <lineage>
        <taxon>Eukaryota</taxon>
        <taxon>Viridiplantae</taxon>
        <taxon>Streptophyta</taxon>
        <taxon>Embryophyta</taxon>
        <taxon>Tracheophyta</taxon>
        <taxon>Spermatophyta</taxon>
        <taxon>Magnoliopsida</taxon>
        <taxon>Liliopsida</taxon>
        <taxon>Dioscoreales</taxon>
        <taxon>Dioscoreaceae</taxon>
        <taxon>Dioscorea</taxon>
    </lineage>
</organism>
<name>A0A9D5CKS8_9LILI</name>
<reference evidence="1" key="1">
    <citation type="submission" date="2021-03" db="EMBL/GenBank/DDBJ databases">
        <authorList>
            <person name="Li Z."/>
            <person name="Yang C."/>
        </authorList>
    </citation>
    <scope>NUCLEOTIDE SEQUENCE</scope>
    <source>
        <strain evidence="1">Dzin_1.0</strain>
        <tissue evidence="1">Leaf</tissue>
    </source>
</reference>
<dbReference type="Proteomes" id="UP001085076">
    <property type="component" value="Miscellaneous, Linkage group lg04"/>
</dbReference>
<comment type="caution">
    <text evidence="1">The sequence shown here is derived from an EMBL/GenBank/DDBJ whole genome shotgun (WGS) entry which is preliminary data.</text>
</comment>
<proteinExistence type="predicted"/>
<dbReference type="Pfam" id="PF04749">
    <property type="entry name" value="PLAC8"/>
    <property type="match status" value="1"/>
</dbReference>
<sequence length="213" mass="23213">MKLEVPFLLLKNSSSCALEIALKTLASQTLKRRTDIFSKKAMRFQDAQTHGKSGGTVPIVPVPPAHINPPYIITSHGRSSLQWTSGLCHCCDDPANCLITCFCPCITFGQIAEIVSQGSISCATSGTVYGLLVGLGCLYSCFFRSKLRGQYDLEESPLPDCLVHCCCEPCALCQEYRELKGRGFDMGIGWQANVDRRNRGVMLAPVVGCGMPR</sequence>
<accession>A0A9D5CKS8</accession>
<dbReference type="OrthoDB" id="1045822at2759"/>
<dbReference type="PANTHER" id="PTHR15907">
    <property type="entry name" value="DUF614 FAMILY PROTEIN-RELATED"/>
    <property type="match status" value="1"/>
</dbReference>
<dbReference type="EMBL" id="JAGGNH010000004">
    <property type="protein sequence ID" value="KAJ0974960.1"/>
    <property type="molecule type" value="Genomic_DNA"/>
</dbReference>